<feature type="region of interest" description="Disordered" evidence="2">
    <location>
        <begin position="493"/>
        <end position="516"/>
    </location>
</feature>
<dbReference type="PANTHER" id="PTHR15000:SF1">
    <property type="entry name" value="ERYTHROID DIFFERENTIATION-RELATED FACTOR 1"/>
    <property type="match status" value="1"/>
</dbReference>
<feature type="compositionally biased region" description="Basic residues" evidence="2">
    <location>
        <begin position="1219"/>
        <end position="1229"/>
    </location>
</feature>
<reference evidence="4" key="1">
    <citation type="submission" date="2023-10" db="EMBL/GenBank/DDBJ databases">
        <authorList>
            <person name="Chen Y."/>
            <person name="Shah S."/>
            <person name="Dougan E. K."/>
            <person name="Thang M."/>
            <person name="Chan C."/>
        </authorList>
    </citation>
    <scope>NUCLEOTIDE SEQUENCE [LARGE SCALE GENOMIC DNA]</scope>
</reference>
<feature type="compositionally biased region" description="Low complexity" evidence="2">
    <location>
        <begin position="94"/>
        <end position="111"/>
    </location>
</feature>
<proteinExistence type="predicted"/>
<feature type="region of interest" description="Disordered" evidence="2">
    <location>
        <begin position="145"/>
        <end position="175"/>
    </location>
</feature>
<keyword evidence="1" id="KW-0175">Coiled coil</keyword>
<dbReference type="PANTHER" id="PTHR15000">
    <property type="entry name" value="ERYTHROID DIFFERENTIATION-RELATED FACTOR 1"/>
    <property type="match status" value="1"/>
</dbReference>
<evidence type="ECO:0000313" key="5">
    <source>
        <dbReference type="Proteomes" id="UP001189429"/>
    </source>
</evidence>
<dbReference type="Pfam" id="PF23788">
    <property type="entry name" value="EDRF1_N"/>
    <property type="match status" value="1"/>
</dbReference>
<feature type="region of interest" description="Disordered" evidence="2">
    <location>
        <begin position="75"/>
        <end position="111"/>
    </location>
</feature>
<dbReference type="InterPro" id="IPR056582">
    <property type="entry name" value="EDRF1_N"/>
</dbReference>
<feature type="coiled-coil region" evidence="1">
    <location>
        <begin position="1"/>
        <end position="68"/>
    </location>
</feature>
<protein>
    <recommendedName>
        <fullName evidence="3">EDRF1 N-terminal domain-containing protein</fullName>
    </recommendedName>
</protein>
<feature type="domain" description="EDRF1 N-terminal" evidence="3">
    <location>
        <begin position="188"/>
        <end position="323"/>
    </location>
</feature>
<dbReference type="Proteomes" id="UP001189429">
    <property type="component" value="Unassembled WGS sequence"/>
</dbReference>
<feature type="compositionally biased region" description="Low complexity" evidence="2">
    <location>
        <begin position="1123"/>
        <end position="1136"/>
    </location>
</feature>
<feature type="region of interest" description="Disordered" evidence="2">
    <location>
        <begin position="1067"/>
        <end position="1177"/>
    </location>
</feature>
<name>A0ABN9XBD2_9DINO</name>
<comment type="caution">
    <text evidence="4">The sequence shown here is derived from an EMBL/GenBank/DDBJ whole genome shotgun (WGS) entry which is preliminary data.</text>
</comment>
<sequence length="1316" mass="139358">MAEQRRRAAAARAEVAEARAAGAQERLEAARAAHWQAEVEARRAQEVLREMRAEVARAAEECERLCSRCPCASTHTAAEPPGRQPAGACPQPPEAGGTDTPAAPGASGGSSRIRCLDIEMDEPEELQLYRNFLGHSIRLLKDEAAHEPRAGTPPAEPPKAKGAGGPAAREKLVPVDGPPGVFRQVGVWKIADDASVVVGSRMLCLGNVEHPKLTLFLHNEKVLSDMQLLEHWVECLIAGVPEFAVCFHRNGAVQSYTVYKVSELRSFLEERLAIGKRLQMTLQVLRWIKRQCCLEGCTYWLSKAKSEPRLKLFKLCGAASAEGSQKKVGLVEKLPMLYPVLGKELVVKNTFLDWPDEEDEADQVEGEQAECADARRSQSCPARFCGIAACDGDAAGEPRWWETRPFDQTCLSLPLRRRVSALFFRRAESLPPGPDAVRFIQHALDLELTDGVRGSPPGGPLSGRLFLQACCHLGLALCQIPPALCRHGGPPAGGGCSPGGDAQADEADGQAGNFWSPEAASARGRDAGIWRQLHAAAAARAMPPPRFRRAPARRSPGQALEEGIRQLAWLDNCSADIFANLGAAEIKLPNGAAEAIHAELQRALVTADYVGWAAARICQVDPWRPPGEGGKLMRKAEPKLFPGPQLGLTRHEYQTAGVDGAQCIRFGAEAYAGKARTLLDCRPRAPSRLGQMRAAKSQSAAGAQLLVGSEAVNPAAQEHLQAAAPTGREGDLEDVLTQLASWWITDLQGQSHAYACWLQEGVNYVSRLLGAPAFSGFFRYVSADRLGAEKPRKAEEFCERGWHDDAPFREAHIDQALQLEGEALGVRLRQFRGYVAASAWAAADDEMELFRGLQASAFEARRARRRQGAAASSGGEGLQLLGRTVMVFAGDWIFDRRDPDGAESSWRAWAARFVVTWLRQPANAAAYQMAAQGVGSVGVQATVKEMVEQAWQRKVSVRQAAYRHLLDLPFPAWHHVVAMLWASIDEVARAIEALIGPTAMAQLPVLPGFAGPLPDGGPPGALSPPRTAMLPLAVAWPPALDQAIGAMASQGQGHGRPRLPRLQQLGLADFDSDGDGPDPGAAPLPGVRGGAGPVHAPADDASWRAGSGAEGPGSGASQGVGSSGAAAATSGAVVGGHEAEADINGPPQWAQVGLRTPEAEGGAAQGGDQPPPPVAAAAQAALATPVAAACVLAAAAAATSPPGPSGASDGAGPPPAAARRSRSPRRRQAGRAPQSEIAVPSTVLGHGVREAGQHAFCCRCGAFAELQGADRVKGLKKSCGGRIPQGTLVIAGQKKKRLCLGRLLGRCDPYTGKLLG</sequence>
<evidence type="ECO:0000313" key="4">
    <source>
        <dbReference type="EMBL" id="CAK0896851.1"/>
    </source>
</evidence>
<dbReference type="EMBL" id="CAUYUJ010020248">
    <property type="protein sequence ID" value="CAK0896851.1"/>
    <property type="molecule type" value="Genomic_DNA"/>
</dbReference>
<keyword evidence="5" id="KW-1185">Reference proteome</keyword>
<feature type="region of interest" description="Disordered" evidence="2">
    <location>
        <begin position="1198"/>
        <end position="1241"/>
    </location>
</feature>
<feature type="compositionally biased region" description="Gly residues" evidence="2">
    <location>
        <begin position="1108"/>
        <end position="1122"/>
    </location>
</feature>
<feature type="compositionally biased region" description="Low complexity" evidence="2">
    <location>
        <begin position="1159"/>
        <end position="1168"/>
    </location>
</feature>
<evidence type="ECO:0000259" key="3">
    <source>
        <dbReference type="Pfam" id="PF23788"/>
    </source>
</evidence>
<organism evidence="4 5">
    <name type="scientific">Prorocentrum cordatum</name>
    <dbReference type="NCBI Taxonomy" id="2364126"/>
    <lineage>
        <taxon>Eukaryota</taxon>
        <taxon>Sar</taxon>
        <taxon>Alveolata</taxon>
        <taxon>Dinophyceae</taxon>
        <taxon>Prorocentrales</taxon>
        <taxon>Prorocentraceae</taxon>
        <taxon>Prorocentrum</taxon>
    </lineage>
</organism>
<evidence type="ECO:0000256" key="2">
    <source>
        <dbReference type="SAM" id="MobiDB-lite"/>
    </source>
</evidence>
<gene>
    <name evidence="4" type="ORF">PCOR1329_LOCUS75195</name>
</gene>
<evidence type="ECO:0000256" key="1">
    <source>
        <dbReference type="SAM" id="Coils"/>
    </source>
</evidence>
<feature type="compositionally biased region" description="Low complexity" evidence="2">
    <location>
        <begin position="1198"/>
        <end position="1211"/>
    </location>
</feature>
<accession>A0ABN9XBD2</accession>